<proteinExistence type="predicted"/>
<comment type="caution">
    <text evidence="1">The sequence shown here is derived from an EMBL/GenBank/DDBJ whole genome shotgun (WGS) entry which is preliminary data.</text>
</comment>
<organism evidence="1 2">
    <name type="scientific">Desulfuribacillus stibiiarsenatis</name>
    <dbReference type="NCBI Taxonomy" id="1390249"/>
    <lineage>
        <taxon>Bacteria</taxon>
        <taxon>Bacillati</taxon>
        <taxon>Bacillota</taxon>
        <taxon>Desulfuribacillia</taxon>
        <taxon>Desulfuribacillales</taxon>
        <taxon>Desulfuribacillaceae</taxon>
        <taxon>Desulfuribacillus</taxon>
    </lineage>
</organism>
<dbReference type="Proteomes" id="UP000095255">
    <property type="component" value="Unassembled WGS sequence"/>
</dbReference>
<dbReference type="RefSeq" id="WP_069701342.1">
    <property type="nucleotide sequence ID" value="NZ_MJAT01000005.1"/>
</dbReference>
<sequence length="145" mass="16647">MFIFTRQKFSTVEMLDSNTLKAVTAMNDTRHEMIMEVFITYPEMTIQDIKAQMLRKPEKECEPALGNLQKIIGLTIGEGLTKSIREKIGDQNGCTHLTDMLLESAKAAIQAQFTLKYQHLSEEHRKQEVQKVLKDNCVLFAEQKI</sequence>
<evidence type="ECO:0000313" key="2">
    <source>
        <dbReference type="Proteomes" id="UP000095255"/>
    </source>
</evidence>
<keyword evidence="2" id="KW-1185">Reference proteome</keyword>
<dbReference type="AlphaFoldDB" id="A0A1E5L898"/>
<gene>
    <name evidence="1" type="ORF">BHU72_14180</name>
</gene>
<dbReference type="EMBL" id="MJAT01000005">
    <property type="protein sequence ID" value="OEH86365.1"/>
    <property type="molecule type" value="Genomic_DNA"/>
</dbReference>
<evidence type="ECO:0008006" key="3">
    <source>
        <dbReference type="Google" id="ProtNLM"/>
    </source>
</evidence>
<accession>A0A1E5L898</accession>
<evidence type="ECO:0000313" key="1">
    <source>
        <dbReference type="EMBL" id="OEH86365.1"/>
    </source>
</evidence>
<dbReference type="Pfam" id="PF11136">
    <property type="entry name" value="DUF2889"/>
    <property type="match status" value="1"/>
</dbReference>
<dbReference type="STRING" id="1390249.BHU72_14180"/>
<dbReference type="InterPro" id="IPR021312">
    <property type="entry name" value="DUF2889"/>
</dbReference>
<dbReference type="OrthoDB" id="1723528at2"/>
<name>A0A1E5L898_9FIRM</name>
<protein>
    <recommendedName>
        <fullName evidence="3">DUF2889 domain-containing protein</fullName>
    </recommendedName>
</protein>
<reference evidence="1 2" key="1">
    <citation type="submission" date="2016-09" db="EMBL/GenBank/DDBJ databases">
        <title>Desulfuribacillus arsenicus sp. nov., an obligately anaerobic, dissimilatory arsenic- and antimonate-reducing bacterium isolated from anoxic sediments.</title>
        <authorList>
            <person name="Abin C.A."/>
            <person name="Hollibaugh J.T."/>
        </authorList>
    </citation>
    <scope>NUCLEOTIDE SEQUENCE [LARGE SCALE GENOMIC DNA]</scope>
    <source>
        <strain evidence="1 2">MLFW-2</strain>
    </source>
</reference>